<dbReference type="InterPro" id="IPR013780">
    <property type="entry name" value="Glyco_hydro_b"/>
</dbReference>
<evidence type="ECO:0000313" key="5">
    <source>
        <dbReference type="EMBL" id="KIJ24682.1"/>
    </source>
</evidence>
<name>A0A0C9U6C5_SPHS4</name>
<dbReference type="SUPFAM" id="SSF51011">
    <property type="entry name" value="Glycosyl hydrolase domain"/>
    <property type="match status" value="1"/>
</dbReference>
<dbReference type="HOGENOM" id="CLU_006462_5_0_1"/>
<organism evidence="5 6">
    <name type="scientific">Sphaerobolus stellatus (strain SS14)</name>
    <dbReference type="NCBI Taxonomy" id="990650"/>
    <lineage>
        <taxon>Eukaryota</taxon>
        <taxon>Fungi</taxon>
        <taxon>Dikarya</taxon>
        <taxon>Basidiomycota</taxon>
        <taxon>Agaricomycotina</taxon>
        <taxon>Agaricomycetes</taxon>
        <taxon>Phallomycetidae</taxon>
        <taxon>Geastrales</taxon>
        <taxon>Sphaerobolaceae</taxon>
        <taxon>Sphaerobolus</taxon>
    </lineage>
</organism>
<dbReference type="Pfam" id="PF00128">
    <property type="entry name" value="Alpha-amylase"/>
    <property type="match status" value="1"/>
</dbReference>
<keyword evidence="2 5" id="KW-0378">Hydrolase</keyword>
<evidence type="ECO:0000256" key="3">
    <source>
        <dbReference type="ARBA" id="ARBA00023295"/>
    </source>
</evidence>
<dbReference type="GO" id="GO:0000025">
    <property type="term" value="P:maltose catabolic process"/>
    <property type="evidence" value="ECO:0007669"/>
    <property type="project" value="TreeGrafter"/>
</dbReference>
<protein>
    <submittedName>
        <fullName evidence="5">Glycoside hydrolase family 13 protein</fullName>
    </submittedName>
</protein>
<keyword evidence="3" id="KW-0326">Glycosidase</keyword>
<keyword evidence="6" id="KW-1185">Reference proteome</keyword>
<proteinExistence type="inferred from homology"/>
<evidence type="ECO:0000256" key="2">
    <source>
        <dbReference type="ARBA" id="ARBA00022801"/>
    </source>
</evidence>
<dbReference type="FunFam" id="3.20.20.80:FF:000064">
    <property type="entry name" value="Oligo-1,6-glucosidase"/>
    <property type="match status" value="1"/>
</dbReference>
<dbReference type="Proteomes" id="UP000054279">
    <property type="component" value="Unassembled WGS sequence"/>
</dbReference>
<dbReference type="OrthoDB" id="1740265at2759"/>
<dbReference type="SUPFAM" id="SSF51445">
    <property type="entry name" value="(Trans)glycosidases"/>
    <property type="match status" value="1"/>
</dbReference>
<dbReference type="GO" id="GO:0004556">
    <property type="term" value="F:alpha-amylase activity"/>
    <property type="evidence" value="ECO:0007669"/>
    <property type="project" value="TreeGrafter"/>
</dbReference>
<gene>
    <name evidence="5" type="ORF">M422DRAFT_785808</name>
</gene>
<dbReference type="AlphaFoldDB" id="A0A0C9U6C5"/>
<dbReference type="GO" id="GO:0004574">
    <property type="term" value="F:oligo-1,6-glucosidase activity"/>
    <property type="evidence" value="ECO:0007669"/>
    <property type="project" value="TreeGrafter"/>
</dbReference>
<dbReference type="PANTHER" id="PTHR10357">
    <property type="entry name" value="ALPHA-AMYLASE FAMILY MEMBER"/>
    <property type="match status" value="1"/>
</dbReference>
<accession>A0A0C9U6C5</accession>
<comment type="similarity">
    <text evidence="1">Belongs to the glycosyl hydrolase 13 family.</text>
</comment>
<reference evidence="5 6" key="1">
    <citation type="submission" date="2014-06" db="EMBL/GenBank/DDBJ databases">
        <title>Evolutionary Origins and Diversification of the Mycorrhizal Mutualists.</title>
        <authorList>
            <consortium name="DOE Joint Genome Institute"/>
            <consortium name="Mycorrhizal Genomics Consortium"/>
            <person name="Kohler A."/>
            <person name="Kuo A."/>
            <person name="Nagy L.G."/>
            <person name="Floudas D."/>
            <person name="Copeland A."/>
            <person name="Barry K.W."/>
            <person name="Cichocki N."/>
            <person name="Veneault-Fourrey C."/>
            <person name="LaButti K."/>
            <person name="Lindquist E.A."/>
            <person name="Lipzen A."/>
            <person name="Lundell T."/>
            <person name="Morin E."/>
            <person name="Murat C."/>
            <person name="Riley R."/>
            <person name="Ohm R."/>
            <person name="Sun H."/>
            <person name="Tunlid A."/>
            <person name="Henrissat B."/>
            <person name="Grigoriev I.V."/>
            <person name="Hibbett D.S."/>
            <person name="Martin F."/>
        </authorList>
    </citation>
    <scope>NUCLEOTIDE SEQUENCE [LARGE SCALE GENOMIC DNA]</scope>
    <source>
        <strain evidence="5 6">SS14</strain>
    </source>
</reference>
<dbReference type="Gene3D" id="3.20.20.80">
    <property type="entry name" value="Glycosidases"/>
    <property type="match status" value="1"/>
</dbReference>
<dbReference type="InterPro" id="IPR017853">
    <property type="entry name" value="GH"/>
</dbReference>
<dbReference type="GO" id="GO:0005987">
    <property type="term" value="P:sucrose catabolic process"/>
    <property type="evidence" value="ECO:0007669"/>
    <property type="project" value="TreeGrafter"/>
</dbReference>
<feature type="domain" description="Glycosyl hydrolase family 13 catalytic" evidence="4">
    <location>
        <begin position="18"/>
        <end position="285"/>
    </location>
</feature>
<sequence length="369" mass="42474">MGIPFNNLPSLFDQLDFRPRVHEFIHEMNTRVLSQFPDAITVGEMPFTRDAAEIVKYVQPERKELNMAFLFEQNDLDGYPSAPLIPAKYKLSDLKKIIKKWQEYMYENGGWNTLYQENHDVARSITRMLGIKDPRDSLRARGAKLLCILQLTQGGTLFVYEGQEFGMINVPIDWDIEEYKDVATQNYYKEVLERRIEETGNPKPDMSDIKAGINLKARDNGRTPVQWSSAPHGGFTSPNAIPWMRVNDDYPYWNAEVQLNDPDSVLSFWKKTINFRKANKVLTYGDFKLLSPEDEKVFAYTRNLNNLTALVIMNFSKEKTTYSDRIVGVTGTAKFLHGNVVSDAIPSLSLEQFEVSLEAWEGRVYIKDV</sequence>
<dbReference type="Gene3D" id="2.60.40.1180">
    <property type="entry name" value="Golgi alpha-mannosidase II"/>
    <property type="match status" value="1"/>
</dbReference>
<dbReference type="EMBL" id="KN837466">
    <property type="protein sequence ID" value="KIJ24682.1"/>
    <property type="molecule type" value="Genomic_DNA"/>
</dbReference>
<dbReference type="GO" id="GO:0033934">
    <property type="term" value="F:glucan 1,4-alpha-maltotriohydrolase activity"/>
    <property type="evidence" value="ECO:0007669"/>
    <property type="project" value="TreeGrafter"/>
</dbReference>
<evidence type="ECO:0000313" key="6">
    <source>
        <dbReference type="Proteomes" id="UP000054279"/>
    </source>
</evidence>
<evidence type="ECO:0000259" key="4">
    <source>
        <dbReference type="Pfam" id="PF00128"/>
    </source>
</evidence>
<dbReference type="GO" id="GO:0004575">
    <property type="term" value="F:sucrose alpha-glucosidase activity"/>
    <property type="evidence" value="ECO:0007669"/>
    <property type="project" value="TreeGrafter"/>
</dbReference>
<evidence type="ECO:0000256" key="1">
    <source>
        <dbReference type="ARBA" id="ARBA00008061"/>
    </source>
</evidence>
<dbReference type="InterPro" id="IPR006047">
    <property type="entry name" value="GH13_cat_dom"/>
</dbReference>
<dbReference type="PANTHER" id="PTHR10357:SF179">
    <property type="entry name" value="NEUTRAL AND BASIC AMINO ACID TRANSPORT PROTEIN RBAT"/>
    <property type="match status" value="1"/>
</dbReference>